<organism evidence="1 2">
    <name type="scientific">Candidatus Bacteroides intestinavium</name>
    <dbReference type="NCBI Taxonomy" id="2838469"/>
    <lineage>
        <taxon>Bacteria</taxon>
        <taxon>Pseudomonadati</taxon>
        <taxon>Bacteroidota</taxon>
        <taxon>Bacteroidia</taxon>
        <taxon>Bacteroidales</taxon>
        <taxon>Bacteroidaceae</taxon>
        <taxon>Bacteroides</taxon>
    </lineage>
</organism>
<dbReference type="InterPro" id="IPR021272">
    <property type="entry name" value="DUF2851"/>
</dbReference>
<reference evidence="1" key="2">
    <citation type="submission" date="2021-04" db="EMBL/GenBank/DDBJ databases">
        <authorList>
            <person name="Gilroy R."/>
        </authorList>
    </citation>
    <scope>NUCLEOTIDE SEQUENCE</scope>
    <source>
        <strain evidence="1">ChiHecec1B25-7008</strain>
    </source>
</reference>
<reference evidence="1" key="1">
    <citation type="journal article" date="2021" name="PeerJ">
        <title>Extensive microbial diversity within the chicken gut microbiome revealed by metagenomics and culture.</title>
        <authorList>
            <person name="Gilroy R."/>
            <person name="Ravi A."/>
            <person name="Getino M."/>
            <person name="Pursley I."/>
            <person name="Horton D.L."/>
            <person name="Alikhan N.F."/>
            <person name="Baker D."/>
            <person name="Gharbi K."/>
            <person name="Hall N."/>
            <person name="Watson M."/>
            <person name="Adriaenssens E.M."/>
            <person name="Foster-Nyarko E."/>
            <person name="Jarju S."/>
            <person name="Secka A."/>
            <person name="Antonio M."/>
            <person name="Oren A."/>
            <person name="Chaudhuri R.R."/>
            <person name="La Ragione R."/>
            <person name="Hildebrand F."/>
            <person name="Pallen M.J."/>
        </authorList>
    </citation>
    <scope>NUCLEOTIDE SEQUENCE</scope>
    <source>
        <strain evidence="1">ChiHecec1B25-7008</strain>
    </source>
</reference>
<evidence type="ECO:0000313" key="2">
    <source>
        <dbReference type="Proteomes" id="UP000823860"/>
    </source>
</evidence>
<sequence>MEQLLHYVWRHRIYPLRPLQTTDGQPLEVIDPGLPHTHAGPDFFNAKVKLGGTLWAGDVEVHDRASDWLRHGHDRDRAYDRVVLHVVGEADCDVFRTNGERIPQLLLPCPDEVRQRYDDLRRPEIFPPCHEILSRLPLLKVHAWFSTLQVERLQQKAEAINRRLARCNQHWEDAFFITLSRNFGFGLNGDAFEHWATRLPLRAVDKHRDKLFQVEAFFFGMAGLLDGEEEEGYACGLRREFAYLQRKFGLPEPMSAGQWRFLRLRPGNFPHVRLAQLAYLYYQSEGLFSRVLEAETADSLRKLFVGVRTSEFWTEHFHFRKASPRRVKSLGAGAVDLIVLNTVVPMLYAYGQYRSDERLCGRASRLLESLKAEDNSLIRRWARAGLPVRTAADSQALLQLQKEYCDKRDCLRCRFGYEYLKARSAPRQSLTIDH</sequence>
<protein>
    <submittedName>
        <fullName evidence="1">DUF2851 family protein</fullName>
    </submittedName>
</protein>
<comment type="caution">
    <text evidence="1">The sequence shown here is derived from an EMBL/GenBank/DDBJ whole genome shotgun (WGS) entry which is preliminary data.</text>
</comment>
<accession>A0A9D2HPG3</accession>
<dbReference type="EMBL" id="DWZE01000016">
    <property type="protein sequence ID" value="HJA82605.1"/>
    <property type="molecule type" value="Genomic_DNA"/>
</dbReference>
<dbReference type="AlphaFoldDB" id="A0A9D2HPG3"/>
<proteinExistence type="predicted"/>
<dbReference type="Proteomes" id="UP000823860">
    <property type="component" value="Unassembled WGS sequence"/>
</dbReference>
<gene>
    <name evidence="1" type="ORF">H9785_01320</name>
</gene>
<evidence type="ECO:0000313" key="1">
    <source>
        <dbReference type="EMBL" id="HJA82605.1"/>
    </source>
</evidence>
<name>A0A9D2HPG3_9BACE</name>
<dbReference type="Pfam" id="PF11013">
    <property type="entry name" value="DUF2851"/>
    <property type="match status" value="1"/>
</dbReference>